<evidence type="ECO:0000256" key="1">
    <source>
        <dbReference type="ARBA" id="ARBA00008609"/>
    </source>
</evidence>
<dbReference type="Gene3D" id="3.30.1360.120">
    <property type="entry name" value="Probable tRNA modification gtpase trme, domain 1"/>
    <property type="match status" value="1"/>
</dbReference>
<dbReference type="NCBIfam" id="TIGR00528">
    <property type="entry name" value="gcvT"/>
    <property type="match status" value="1"/>
</dbReference>
<dbReference type="FunFam" id="3.30.70.1400:FF:000001">
    <property type="entry name" value="Aminomethyltransferase"/>
    <property type="match status" value="1"/>
</dbReference>
<dbReference type="Proteomes" id="UP000054886">
    <property type="component" value="Unassembled WGS sequence"/>
</dbReference>
<evidence type="ECO:0000313" key="12">
    <source>
        <dbReference type="Proteomes" id="UP000054886"/>
    </source>
</evidence>
<dbReference type="InterPro" id="IPR028896">
    <property type="entry name" value="GcvT/YgfZ/DmdA"/>
</dbReference>
<dbReference type="GO" id="GO:0005739">
    <property type="term" value="C:mitochondrion"/>
    <property type="evidence" value="ECO:0007669"/>
    <property type="project" value="UniProtKB-SubCell"/>
</dbReference>
<gene>
    <name evidence="11" type="ORF">AO440_000797</name>
</gene>
<dbReference type="Gene3D" id="2.40.30.110">
    <property type="entry name" value="Aminomethyltransferase beta-barrel domains"/>
    <property type="match status" value="1"/>
</dbReference>
<dbReference type="Pfam" id="PF08669">
    <property type="entry name" value="GCV_T_C"/>
    <property type="match status" value="1"/>
</dbReference>
<comment type="caution">
    <text evidence="11">The sequence shown here is derived from an EMBL/GenBank/DDBJ whole genome shotgun (WGS) entry which is preliminary data.</text>
</comment>
<evidence type="ECO:0000256" key="3">
    <source>
        <dbReference type="ARBA" id="ARBA00022576"/>
    </source>
</evidence>
<dbReference type="VEuPathDB" id="FungiDB:GVI51_D04301"/>
<feature type="domain" description="GCVT N-terminal" evidence="9">
    <location>
        <begin position="18"/>
        <end position="275"/>
    </location>
</feature>
<sequence length="391" mass="43066">MSLVLKRFNSTALKKTALHDLHVSLGGTMVEFAGYSMPVLYKGQTHIESHLWTRQNAGLFDVSHMLQSRLTGAEATKLLHSVTPTDFANLPQGTGSLSVLLNEHGGVVDDTIITKEQDNQYYIVTNAGCVDRDTEFLKGEVSKLDCSWDIIQGRSLLALQGPKAQQVLERLVTRDSKLNELYFGERKEFTLDDATATRIGVARGGYTGEDGFEISVENGKANEFAQKLLDNELTKPIGLAARDSLRLEAGMCLYGHELTESITPVEAGLAWVISKSRRDAGSEDQFNGYSKIIDQLKNKTHEIIRIAYKYKGKGPAARPGAKIFLEDGETQIGEVTSGSAAPSLNNINIGQGYVKRAHNKKGKTVLIQVRNKFYPAELAKMPLVQTHYHKA</sequence>
<comment type="similarity">
    <text evidence="1 8">Belongs to the GcvT family.</text>
</comment>
<comment type="subcellular location">
    <subcellularLocation>
        <location evidence="8">Mitochondrion</location>
    </subcellularLocation>
</comment>
<feature type="domain" description="Aminomethyltransferase C-terminal" evidence="10">
    <location>
        <begin position="315"/>
        <end position="384"/>
    </location>
</feature>
<dbReference type="VEuPathDB" id="FungiDB:B1J91_D04356g"/>
<dbReference type="GO" id="GO:0006546">
    <property type="term" value="P:glycine catabolic process"/>
    <property type="evidence" value="ECO:0007669"/>
    <property type="project" value="InterPro"/>
</dbReference>
<dbReference type="PANTHER" id="PTHR43757:SF2">
    <property type="entry name" value="AMINOMETHYLTRANSFERASE, MITOCHONDRIAL"/>
    <property type="match status" value="1"/>
</dbReference>
<dbReference type="NCBIfam" id="NF001567">
    <property type="entry name" value="PRK00389.1"/>
    <property type="match status" value="1"/>
</dbReference>
<keyword evidence="11" id="KW-0489">Methyltransferase</keyword>
<dbReference type="VEuPathDB" id="FungiDB:CAGL0D04356g"/>
<dbReference type="GO" id="GO:0008483">
    <property type="term" value="F:transaminase activity"/>
    <property type="evidence" value="ECO:0007669"/>
    <property type="project" value="UniProtKB-KW"/>
</dbReference>
<dbReference type="OrthoDB" id="10263536at2759"/>
<feature type="binding site" evidence="7">
    <location>
        <position position="213"/>
    </location>
    <ligand>
        <name>substrate</name>
    </ligand>
</feature>
<protein>
    <recommendedName>
        <fullName evidence="2 8">Aminomethyltransferase</fullName>
        <ecNumber evidence="2 8">2.1.2.10</ecNumber>
    </recommendedName>
    <alternativeName>
        <fullName evidence="5 8">Glycine cleavage system T protein</fullName>
    </alternativeName>
</protein>
<comment type="catalytic activity">
    <reaction evidence="6 8">
        <text>N(6)-[(R)-S(8)-aminomethyldihydrolipoyl]-L-lysyl-[protein] + (6S)-5,6,7,8-tetrahydrofolate = N(6)-[(R)-dihydrolipoyl]-L-lysyl-[protein] + (6R)-5,10-methylene-5,6,7,8-tetrahydrofolate + NH4(+)</text>
        <dbReference type="Rhea" id="RHEA:16945"/>
        <dbReference type="Rhea" id="RHEA-COMP:10475"/>
        <dbReference type="Rhea" id="RHEA-COMP:10492"/>
        <dbReference type="ChEBI" id="CHEBI:15636"/>
        <dbReference type="ChEBI" id="CHEBI:28938"/>
        <dbReference type="ChEBI" id="CHEBI:57453"/>
        <dbReference type="ChEBI" id="CHEBI:83100"/>
        <dbReference type="ChEBI" id="CHEBI:83143"/>
        <dbReference type="EC" id="2.1.2.10"/>
    </reaction>
</comment>
<organism evidence="11 12">
    <name type="scientific">Candida glabrata</name>
    <name type="common">Yeast</name>
    <name type="synonym">Torulopsis glabrata</name>
    <dbReference type="NCBI Taxonomy" id="5478"/>
    <lineage>
        <taxon>Eukaryota</taxon>
        <taxon>Fungi</taxon>
        <taxon>Dikarya</taxon>
        <taxon>Ascomycota</taxon>
        <taxon>Saccharomycotina</taxon>
        <taxon>Saccharomycetes</taxon>
        <taxon>Saccharomycetales</taxon>
        <taxon>Saccharomycetaceae</taxon>
        <taxon>Nakaseomyces</taxon>
    </lineage>
</organism>
<comment type="subunit">
    <text evidence="8">The glycine cleavage system is composed of four proteins: P, T, L and H.</text>
</comment>
<proteinExistence type="inferred from homology"/>
<keyword evidence="8" id="KW-0496">Mitochondrion</keyword>
<evidence type="ECO:0000256" key="6">
    <source>
        <dbReference type="ARBA" id="ARBA00047665"/>
    </source>
</evidence>
<dbReference type="GO" id="GO:0032259">
    <property type="term" value="P:methylation"/>
    <property type="evidence" value="ECO:0007669"/>
    <property type="project" value="UniProtKB-KW"/>
</dbReference>
<keyword evidence="8" id="KW-0809">Transit peptide</keyword>
<dbReference type="InterPro" id="IPR029043">
    <property type="entry name" value="GcvT/YgfZ_C"/>
</dbReference>
<evidence type="ECO:0000256" key="5">
    <source>
        <dbReference type="ARBA" id="ARBA00031395"/>
    </source>
</evidence>
<evidence type="ECO:0000256" key="8">
    <source>
        <dbReference type="RuleBase" id="RU003981"/>
    </source>
</evidence>
<reference evidence="11 12" key="1">
    <citation type="submission" date="2015-10" db="EMBL/GenBank/DDBJ databases">
        <title>Draft genomes sequences of Candida glabrata isolates 1A, 1B, 2A, 2B, 3A and 3B.</title>
        <authorList>
            <person name="Haavelsrud O.E."/>
            <person name="Gaustad P."/>
        </authorList>
    </citation>
    <scope>NUCLEOTIDE SEQUENCE [LARGE SCALE GENOMIC DNA]</scope>
    <source>
        <strain evidence="11">910700640</strain>
    </source>
</reference>
<evidence type="ECO:0000313" key="11">
    <source>
        <dbReference type="EMBL" id="KTB01375.1"/>
    </source>
</evidence>
<dbReference type="VEuPathDB" id="FungiDB:GWK60_D04521"/>
<evidence type="ECO:0000259" key="10">
    <source>
        <dbReference type="Pfam" id="PF08669"/>
    </source>
</evidence>
<comment type="function">
    <text evidence="8">The glycine cleavage system catalyzes the degradation of glycine.</text>
</comment>
<dbReference type="InterPro" id="IPR027266">
    <property type="entry name" value="TrmE/GcvT-like"/>
</dbReference>
<dbReference type="SUPFAM" id="SSF101790">
    <property type="entry name" value="Aminomethyltransferase beta-barrel domain"/>
    <property type="match status" value="1"/>
</dbReference>
<dbReference type="PIRSF" id="PIRSF006487">
    <property type="entry name" value="GcvT"/>
    <property type="match status" value="1"/>
</dbReference>
<dbReference type="EC" id="2.1.2.10" evidence="2 8"/>
<dbReference type="GO" id="GO:0004047">
    <property type="term" value="F:aminomethyltransferase activity"/>
    <property type="evidence" value="ECO:0007669"/>
    <property type="project" value="UniProtKB-EC"/>
</dbReference>
<dbReference type="OMA" id="MPVQYPA"/>
<evidence type="ECO:0000256" key="7">
    <source>
        <dbReference type="PIRSR" id="PIRSR006487-1"/>
    </source>
</evidence>
<dbReference type="InterPro" id="IPR006223">
    <property type="entry name" value="GcvT"/>
</dbReference>
<dbReference type="VEuPathDB" id="FungiDB:GW608_D04521"/>
<keyword evidence="4 8" id="KW-0808">Transferase</keyword>
<evidence type="ECO:0000256" key="4">
    <source>
        <dbReference type="ARBA" id="ARBA00022679"/>
    </source>
</evidence>
<dbReference type="Gene3D" id="3.30.70.1400">
    <property type="entry name" value="Aminomethyltransferase beta-barrel domains"/>
    <property type="match status" value="1"/>
</dbReference>
<dbReference type="PANTHER" id="PTHR43757">
    <property type="entry name" value="AMINOMETHYLTRANSFERASE"/>
    <property type="match status" value="1"/>
</dbReference>
<dbReference type="PhylomeDB" id="A0A0W0DG29"/>
<dbReference type="GO" id="GO:0008168">
    <property type="term" value="F:methyltransferase activity"/>
    <property type="evidence" value="ECO:0007669"/>
    <property type="project" value="UniProtKB-KW"/>
</dbReference>
<dbReference type="AlphaFoldDB" id="A0A0W0DG29"/>
<keyword evidence="3 8" id="KW-0032">Aminotransferase</keyword>
<evidence type="ECO:0000259" key="9">
    <source>
        <dbReference type="Pfam" id="PF01571"/>
    </source>
</evidence>
<dbReference type="InterPro" id="IPR013977">
    <property type="entry name" value="GcvT_C"/>
</dbReference>
<accession>A0A0W0DG29</accession>
<evidence type="ECO:0000256" key="2">
    <source>
        <dbReference type="ARBA" id="ARBA00012616"/>
    </source>
</evidence>
<name>A0A0W0DG29_CANGB</name>
<dbReference type="GO" id="GO:0006730">
    <property type="term" value="P:one-carbon metabolic process"/>
    <property type="evidence" value="ECO:0007669"/>
    <property type="project" value="EnsemblFungi"/>
</dbReference>
<dbReference type="InterPro" id="IPR006222">
    <property type="entry name" value="GCVT_N"/>
</dbReference>
<dbReference type="SUPFAM" id="SSF103025">
    <property type="entry name" value="Folate-binding domain"/>
    <property type="match status" value="1"/>
</dbReference>
<dbReference type="Pfam" id="PF01571">
    <property type="entry name" value="GCV_T"/>
    <property type="match status" value="1"/>
</dbReference>
<dbReference type="EMBL" id="LLZZ01000131">
    <property type="protein sequence ID" value="KTB01375.1"/>
    <property type="molecule type" value="Genomic_DNA"/>
</dbReference>
<dbReference type="GO" id="GO:0005960">
    <property type="term" value="C:glycine cleavage complex"/>
    <property type="evidence" value="ECO:0007669"/>
    <property type="project" value="EnsemblFungi"/>
</dbReference>
<dbReference type="Gene3D" id="4.10.1250.10">
    <property type="entry name" value="Aminomethyltransferase fragment"/>
    <property type="match status" value="1"/>
</dbReference>